<dbReference type="AlphaFoldDB" id="A0A165NGP6"/>
<proteinExistence type="predicted"/>
<evidence type="ECO:0000313" key="2">
    <source>
        <dbReference type="EMBL" id="KZT19616.1"/>
    </source>
</evidence>
<dbReference type="InParanoid" id="A0A165NGP6"/>
<dbReference type="OrthoDB" id="3314314at2759"/>
<dbReference type="EMBL" id="KV425637">
    <property type="protein sequence ID" value="KZT19616.1"/>
    <property type="molecule type" value="Genomic_DNA"/>
</dbReference>
<feature type="compositionally biased region" description="Acidic residues" evidence="1">
    <location>
        <begin position="16"/>
        <end position="27"/>
    </location>
</feature>
<accession>A0A165NGP6</accession>
<evidence type="ECO:0000313" key="3">
    <source>
        <dbReference type="Proteomes" id="UP000076761"/>
    </source>
</evidence>
<evidence type="ECO:0000256" key="1">
    <source>
        <dbReference type="SAM" id="MobiDB-lite"/>
    </source>
</evidence>
<organism evidence="2 3">
    <name type="scientific">Neolentinus lepideus HHB14362 ss-1</name>
    <dbReference type="NCBI Taxonomy" id="1314782"/>
    <lineage>
        <taxon>Eukaryota</taxon>
        <taxon>Fungi</taxon>
        <taxon>Dikarya</taxon>
        <taxon>Basidiomycota</taxon>
        <taxon>Agaricomycotina</taxon>
        <taxon>Agaricomycetes</taxon>
        <taxon>Gloeophyllales</taxon>
        <taxon>Gloeophyllaceae</taxon>
        <taxon>Neolentinus</taxon>
    </lineage>
</organism>
<dbReference type="STRING" id="1314782.A0A165NGP6"/>
<dbReference type="Proteomes" id="UP000076761">
    <property type="component" value="Unassembled WGS sequence"/>
</dbReference>
<reference evidence="2 3" key="1">
    <citation type="journal article" date="2016" name="Mol. Biol. Evol.">
        <title>Comparative Genomics of Early-Diverging Mushroom-Forming Fungi Provides Insights into the Origins of Lignocellulose Decay Capabilities.</title>
        <authorList>
            <person name="Nagy L.G."/>
            <person name="Riley R."/>
            <person name="Tritt A."/>
            <person name="Adam C."/>
            <person name="Daum C."/>
            <person name="Floudas D."/>
            <person name="Sun H."/>
            <person name="Yadav J.S."/>
            <person name="Pangilinan J."/>
            <person name="Larsson K.H."/>
            <person name="Matsuura K."/>
            <person name="Barry K."/>
            <person name="Labutti K."/>
            <person name="Kuo R."/>
            <person name="Ohm R.A."/>
            <person name="Bhattacharya S.S."/>
            <person name="Shirouzu T."/>
            <person name="Yoshinaga Y."/>
            <person name="Martin F.M."/>
            <person name="Grigoriev I.V."/>
            <person name="Hibbett D.S."/>
        </authorList>
    </citation>
    <scope>NUCLEOTIDE SEQUENCE [LARGE SCALE GENOMIC DNA]</scope>
    <source>
        <strain evidence="2 3">HHB14362 ss-1</strain>
    </source>
</reference>
<protein>
    <submittedName>
        <fullName evidence="2">Uncharacterized protein</fullName>
    </submittedName>
</protein>
<keyword evidence="3" id="KW-1185">Reference proteome</keyword>
<name>A0A165NGP6_9AGAM</name>
<feature type="region of interest" description="Disordered" evidence="1">
    <location>
        <begin position="1"/>
        <end position="27"/>
    </location>
</feature>
<gene>
    <name evidence="2" type="ORF">NEOLEDRAFT_1183247</name>
</gene>
<sequence length="89" mass="10010">MDDDVGENMAETAAIENEEEPLEDEGLAEPLEDEDFDYQNQGYDGDQFDNGDVEADDRIGFMHTEDDMHNTAEFILSDKGDDTQVMEIG</sequence>